<dbReference type="Proteomes" id="UP000001997">
    <property type="component" value="Unassembled WGS sequence"/>
</dbReference>
<gene>
    <name evidence="11" type="ORF">PGUG_02356</name>
</gene>
<dbReference type="InterPro" id="IPR020568">
    <property type="entry name" value="Ribosomal_Su5_D2-typ_SF"/>
</dbReference>
<evidence type="ECO:0000256" key="8">
    <source>
        <dbReference type="PROSITE-ProRule" id="PRU00268"/>
    </source>
</evidence>
<dbReference type="Gene3D" id="3.30.230.10">
    <property type="match status" value="1"/>
</dbReference>
<dbReference type="GO" id="GO:0005763">
    <property type="term" value="C:mitochondrial small ribosomal subunit"/>
    <property type="evidence" value="ECO:0007669"/>
    <property type="project" value="EnsemblFungi"/>
</dbReference>
<keyword evidence="4" id="KW-0496">Mitochondrion</keyword>
<dbReference type="OrthoDB" id="309483at2759"/>
<comment type="similarity">
    <text evidence="2 9">Belongs to the universal ribosomal protein uS5 family.</text>
</comment>
<evidence type="ECO:0000256" key="9">
    <source>
        <dbReference type="RuleBase" id="RU003823"/>
    </source>
</evidence>
<dbReference type="InterPro" id="IPR000851">
    <property type="entry name" value="Ribosomal_uS5"/>
</dbReference>
<protein>
    <recommendedName>
        <fullName evidence="7">Small ribosomal subunit protein uS5m</fullName>
    </recommendedName>
</protein>
<dbReference type="GO" id="GO:0006412">
    <property type="term" value="P:translation"/>
    <property type="evidence" value="ECO:0007669"/>
    <property type="project" value="InterPro"/>
</dbReference>
<proteinExistence type="inferred from homology"/>
<dbReference type="FunFam" id="3.30.230.10:FF:000041">
    <property type="entry name" value="37S ribosomal protein S5"/>
    <property type="match status" value="1"/>
</dbReference>
<name>A5DGF5_PICGU</name>
<dbReference type="InterPro" id="IPR013810">
    <property type="entry name" value="Ribosomal_uS5_N"/>
</dbReference>
<dbReference type="OMA" id="RGKIYKS"/>
<dbReference type="RefSeq" id="XP_001484627.1">
    <property type="nucleotide sequence ID" value="XM_001484577.1"/>
</dbReference>
<evidence type="ECO:0000313" key="11">
    <source>
        <dbReference type="EMBL" id="EDK38258.1"/>
    </source>
</evidence>
<dbReference type="EMBL" id="CH408157">
    <property type="protein sequence ID" value="EDK38258.1"/>
    <property type="molecule type" value="Genomic_DNA"/>
</dbReference>
<dbReference type="InterPro" id="IPR005324">
    <property type="entry name" value="Ribosomal_uS5_C"/>
</dbReference>
<dbReference type="GeneID" id="5126450"/>
<dbReference type="PROSITE" id="PS00585">
    <property type="entry name" value="RIBOSOMAL_S5"/>
    <property type="match status" value="1"/>
</dbReference>
<dbReference type="HOGENOM" id="CLU_037994_0_0_1"/>
<dbReference type="InterPro" id="IPR018192">
    <property type="entry name" value="Ribosomal_uS5_N_CS"/>
</dbReference>
<comment type="subcellular location">
    <subcellularLocation>
        <location evidence="1">Mitochondrion</location>
    </subcellularLocation>
</comment>
<dbReference type="PANTHER" id="PTHR48277">
    <property type="entry name" value="MITOCHONDRIAL RIBOSOMAL PROTEIN S5"/>
    <property type="match status" value="1"/>
</dbReference>
<evidence type="ECO:0000313" key="12">
    <source>
        <dbReference type="Proteomes" id="UP000001997"/>
    </source>
</evidence>
<keyword evidence="12" id="KW-1185">Reference proteome</keyword>
<dbReference type="Gene3D" id="3.30.160.20">
    <property type="match status" value="1"/>
</dbReference>
<evidence type="ECO:0000256" key="7">
    <source>
        <dbReference type="ARBA" id="ARBA00039335"/>
    </source>
</evidence>
<evidence type="ECO:0000256" key="5">
    <source>
        <dbReference type="ARBA" id="ARBA00023274"/>
    </source>
</evidence>
<dbReference type="KEGG" id="pgu:PGUG_02356"/>
<dbReference type="Pfam" id="PF00333">
    <property type="entry name" value="Ribosomal_S5"/>
    <property type="match status" value="1"/>
</dbReference>
<evidence type="ECO:0000256" key="2">
    <source>
        <dbReference type="ARBA" id="ARBA00008945"/>
    </source>
</evidence>
<dbReference type="eggNOG" id="KOG2646">
    <property type="taxonomic scope" value="Eukaryota"/>
</dbReference>
<dbReference type="InParanoid" id="A5DGF5"/>
<dbReference type="Pfam" id="PF03719">
    <property type="entry name" value="Ribosomal_S5_C"/>
    <property type="match status" value="1"/>
</dbReference>
<evidence type="ECO:0000259" key="10">
    <source>
        <dbReference type="PROSITE" id="PS50881"/>
    </source>
</evidence>
<dbReference type="STRING" id="294746.A5DGF5"/>
<evidence type="ECO:0000256" key="3">
    <source>
        <dbReference type="ARBA" id="ARBA00022980"/>
    </source>
</evidence>
<dbReference type="PROSITE" id="PS50881">
    <property type="entry name" value="S5_DSRBD"/>
    <property type="match status" value="1"/>
</dbReference>
<sequence length="327" mass="36769">MIKTGFSGWCRSTRAAFGVRTFSSATRTMKEADKTAKHMEFLSKFYTPELLESVQITESLVKPSTMLELKEKRLRSRVAPKNKSFDYSTSDPQWDEPILYPNQANERSPYAPIPQIQAADRTDLVLRFKPDVSAAKKRSPLKGKREIAEGLSKLTGLDQRYISNLYVRPIVMKRVSCQTSKGKIPNFYALTVVGDKNGMIGLGEGKSRDGMRTALVKAHWNAVKNLTPIPLYENRTVLGEIEYKFHAVKLFIKSAPSGFGLRVNSNIFEVCQAAGIKDLRGKIYKSRNSMNVVKGFVEALTKQRTIEDLAAGRGKKLVDLRKVYYSA</sequence>
<keyword evidence="5 8" id="KW-0687">Ribonucleoprotein</keyword>
<dbReference type="FunCoup" id="A5DGF5">
    <property type="interactions" value="594"/>
</dbReference>
<dbReference type="GO" id="GO:0003735">
    <property type="term" value="F:structural constituent of ribosome"/>
    <property type="evidence" value="ECO:0007669"/>
    <property type="project" value="UniProtKB-UniRule"/>
</dbReference>
<feature type="domain" description="S5 DRBM" evidence="10">
    <location>
        <begin position="165"/>
        <end position="229"/>
    </location>
</feature>
<dbReference type="AlphaFoldDB" id="A5DGF5"/>
<reference evidence="11 12" key="1">
    <citation type="journal article" date="2009" name="Nature">
        <title>Evolution of pathogenicity and sexual reproduction in eight Candida genomes.</title>
        <authorList>
            <person name="Butler G."/>
            <person name="Rasmussen M.D."/>
            <person name="Lin M.F."/>
            <person name="Santos M.A."/>
            <person name="Sakthikumar S."/>
            <person name="Munro C.A."/>
            <person name="Rheinbay E."/>
            <person name="Grabherr M."/>
            <person name="Forche A."/>
            <person name="Reedy J.L."/>
            <person name="Agrafioti I."/>
            <person name="Arnaud M.B."/>
            <person name="Bates S."/>
            <person name="Brown A.J."/>
            <person name="Brunke S."/>
            <person name="Costanzo M.C."/>
            <person name="Fitzpatrick D.A."/>
            <person name="de Groot P.W."/>
            <person name="Harris D."/>
            <person name="Hoyer L.L."/>
            <person name="Hube B."/>
            <person name="Klis F.M."/>
            <person name="Kodira C."/>
            <person name="Lennard N."/>
            <person name="Logue M.E."/>
            <person name="Martin R."/>
            <person name="Neiman A.M."/>
            <person name="Nikolaou E."/>
            <person name="Quail M.A."/>
            <person name="Quinn J."/>
            <person name="Santos M.C."/>
            <person name="Schmitzberger F.F."/>
            <person name="Sherlock G."/>
            <person name="Shah P."/>
            <person name="Silverstein K.A."/>
            <person name="Skrzypek M.S."/>
            <person name="Soll D."/>
            <person name="Staggs R."/>
            <person name="Stansfield I."/>
            <person name="Stumpf M.P."/>
            <person name="Sudbery P.E."/>
            <person name="Srikantha T."/>
            <person name="Zeng Q."/>
            <person name="Berman J."/>
            <person name="Berriman M."/>
            <person name="Heitman J."/>
            <person name="Gow N.A."/>
            <person name="Lorenz M.C."/>
            <person name="Birren B.W."/>
            <person name="Kellis M."/>
            <person name="Cuomo C.A."/>
        </authorList>
    </citation>
    <scope>NUCLEOTIDE SEQUENCE [LARGE SCALE GENOMIC DNA]</scope>
    <source>
        <strain evidence="12">ATCC 6260 / CBS 566 / DSM 6381 / JCM 1539 / NBRC 10279 / NRRL Y-324</strain>
    </source>
</reference>
<dbReference type="SUPFAM" id="SSF54768">
    <property type="entry name" value="dsRNA-binding domain-like"/>
    <property type="match status" value="1"/>
</dbReference>
<evidence type="ECO:0000256" key="1">
    <source>
        <dbReference type="ARBA" id="ARBA00004173"/>
    </source>
</evidence>
<organism evidence="11 12">
    <name type="scientific">Meyerozyma guilliermondii (strain ATCC 6260 / CBS 566 / DSM 6381 / JCM 1539 / NBRC 10279 / NRRL Y-324)</name>
    <name type="common">Yeast</name>
    <name type="synonym">Candida guilliermondii</name>
    <dbReference type="NCBI Taxonomy" id="294746"/>
    <lineage>
        <taxon>Eukaryota</taxon>
        <taxon>Fungi</taxon>
        <taxon>Dikarya</taxon>
        <taxon>Ascomycota</taxon>
        <taxon>Saccharomycotina</taxon>
        <taxon>Pichiomycetes</taxon>
        <taxon>Debaryomycetaceae</taxon>
        <taxon>Meyerozyma</taxon>
    </lineage>
</organism>
<dbReference type="SUPFAM" id="SSF54211">
    <property type="entry name" value="Ribosomal protein S5 domain 2-like"/>
    <property type="match status" value="1"/>
</dbReference>
<dbReference type="VEuPathDB" id="FungiDB:PGUG_02356"/>
<keyword evidence="3 8" id="KW-0689">Ribosomal protein</keyword>
<dbReference type="FunFam" id="3.30.160.20:FF:000022">
    <property type="entry name" value="28S ribosomal protein S5, mitochondrial"/>
    <property type="match status" value="1"/>
</dbReference>
<dbReference type="PANTHER" id="PTHR48277:SF1">
    <property type="entry name" value="MITOCHONDRIAL RIBOSOMAL PROTEIN S5"/>
    <property type="match status" value="1"/>
</dbReference>
<comment type="function">
    <text evidence="6">Component of the mitochondrial ribosome (mitoribosome), a dedicated translation machinery responsible for the synthesis of mitochondrial genome-encoded proteins, including at least some of the essential transmembrane subunits of the mitochondrial respiratory chain. The mitoribosomes are attached to the mitochondrial inner membrane and translation products are cotranslationally integrated into the membrane.</text>
</comment>
<evidence type="ECO:0000256" key="6">
    <source>
        <dbReference type="ARBA" id="ARBA00037226"/>
    </source>
</evidence>
<accession>A5DGF5</accession>
<dbReference type="InterPro" id="IPR014721">
    <property type="entry name" value="Ribsml_uS5_D2-typ_fold_subgr"/>
</dbReference>
<dbReference type="GO" id="GO:0003723">
    <property type="term" value="F:RNA binding"/>
    <property type="evidence" value="ECO:0007669"/>
    <property type="project" value="InterPro"/>
</dbReference>
<evidence type="ECO:0000256" key="4">
    <source>
        <dbReference type="ARBA" id="ARBA00023128"/>
    </source>
</evidence>